<gene>
    <name evidence="6" type="ORF">EAH_00033510</name>
</gene>
<dbReference type="AlphaFoldDB" id="U6GDU4"/>
<protein>
    <submittedName>
        <fullName evidence="6">Eukaryotic translation initiation factor 3 subunit C, related</fullName>
    </submittedName>
</protein>
<dbReference type="Pfam" id="PF05470">
    <property type="entry name" value="eIF-3c_N"/>
    <property type="match status" value="1"/>
</dbReference>
<evidence type="ECO:0000313" key="6">
    <source>
        <dbReference type="EMBL" id="CDI78436.1"/>
    </source>
</evidence>
<feature type="compositionally biased region" description="Acidic residues" evidence="4">
    <location>
        <begin position="222"/>
        <end position="240"/>
    </location>
</feature>
<keyword evidence="1" id="KW-0963">Cytoplasm</keyword>
<feature type="compositionally biased region" description="Low complexity" evidence="4">
    <location>
        <begin position="26"/>
        <end position="37"/>
    </location>
</feature>
<keyword evidence="2 6" id="KW-0396">Initiation factor</keyword>
<evidence type="ECO:0000313" key="7">
    <source>
        <dbReference type="Proteomes" id="UP000018050"/>
    </source>
</evidence>
<evidence type="ECO:0000256" key="2">
    <source>
        <dbReference type="ARBA" id="ARBA00022540"/>
    </source>
</evidence>
<dbReference type="InterPro" id="IPR027516">
    <property type="entry name" value="EIF3C"/>
</dbReference>
<evidence type="ECO:0000256" key="3">
    <source>
        <dbReference type="ARBA" id="ARBA00022917"/>
    </source>
</evidence>
<feature type="region of interest" description="Disordered" evidence="4">
    <location>
        <begin position="1"/>
        <end position="53"/>
    </location>
</feature>
<dbReference type="GeneID" id="25271421"/>
<feature type="compositionally biased region" description="Basic and acidic residues" evidence="4">
    <location>
        <begin position="241"/>
        <end position="260"/>
    </location>
</feature>
<dbReference type="PANTHER" id="PTHR13937">
    <property type="entry name" value="EUKARYOTIC TRANSLATION INITATION FACTOR 3, SUBUNIT 8 EIF3S8 -RELATED"/>
    <property type="match status" value="1"/>
</dbReference>
<dbReference type="VEuPathDB" id="ToxoDB:EAH_00033510"/>
<keyword evidence="3" id="KW-0648">Protein biosynthesis</keyword>
<feature type="domain" description="Eukaryotic translation initiation factor 3 subunit C N-terminal" evidence="5">
    <location>
        <begin position="44"/>
        <end position="509"/>
    </location>
</feature>
<keyword evidence="7" id="KW-1185">Reference proteome</keyword>
<dbReference type="GO" id="GO:0031369">
    <property type="term" value="F:translation initiation factor binding"/>
    <property type="evidence" value="ECO:0007669"/>
    <property type="project" value="InterPro"/>
</dbReference>
<dbReference type="EMBL" id="HG670869">
    <property type="protein sequence ID" value="CDI78436.1"/>
    <property type="molecule type" value="Genomic_DNA"/>
</dbReference>
<organism evidence="6 7">
    <name type="scientific">Eimeria acervulina</name>
    <name type="common">Coccidian parasite</name>
    <dbReference type="NCBI Taxonomy" id="5801"/>
    <lineage>
        <taxon>Eukaryota</taxon>
        <taxon>Sar</taxon>
        <taxon>Alveolata</taxon>
        <taxon>Apicomplexa</taxon>
        <taxon>Conoidasida</taxon>
        <taxon>Coccidia</taxon>
        <taxon>Eucoccidiorida</taxon>
        <taxon>Eimeriorina</taxon>
        <taxon>Eimeriidae</taxon>
        <taxon>Eimeria</taxon>
    </lineage>
</organism>
<name>U6GDU4_EIMAC</name>
<accession>U6GDU4</accession>
<dbReference type="RefSeq" id="XP_013251341.1">
    <property type="nucleotide sequence ID" value="XM_013395887.1"/>
</dbReference>
<dbReference type="GO" id="GO:0005852">
    <property type="term" value="C:eukaryotic translation initiation factor 3 complex"/>
    <property type="evidence" value="ECO:0007669"/>
    <property type="project" value="InterPro"/>
</dbReference>
<dbReference type="InterPro" id="IPR008905">
    <property type="entry name" value="EIF3C_N_dom"/>
</dbReference>
<feature type="compositionally biased region" description="Low complexity" evidence="4">
    <location>
        <begin position="272"/>
        <end position="282"/>
    </location>
</feature>
<dbReference type="GO" id="GO:0003723">
    <property type="term" value="F:RNA binding"/>
    <property type="evidence" value="ECO:0007669"/>
    <property type="project" value="InterPro"/>
</dbReference>
<feature type="compositionally biased region" description="Acidic residues" evidence="4">
    <location>
        <begin position="175"/>
        <end position="211"/>
    </location>
</feature>
<proteinExistence type="predicted"/>
<dbReference type="GO" id="GO:0003743">
    <property type="term" value="F:translation initiation factor activity"/>
    <property type="evidence" value="ECO:0007669"/>
    <property type="project" value="UniProtKB-KW"/>
</dbReference>
<feature type="compositionally biased region" description="Basic and acidic residues" evidence="4">
    <location>
        <begin position="164"/>
        <end position="174"/>
    </location>
</feature>
<sequence>MQSKFWAAGAESSESEYTSESDDQEQVQAQKKAVAPPSRWAAAETSSSDDEGRVVKSLKDRRWGAMREVIRQMENHMKILDFAELGKDYETLLKSYSKAHQVIEQEGVPNFFIRALVELETFIEERMKDKESFKKLSRPKALALNTLRAKIRKTTEPWANSITDCKENPEKFETQSEESDEADSDSDFSEDESSEESEESEESSGDSDEDDEKLKKSKAEGSDEDSEWSDSEADEESQGEEGDRQKDAIAKWGVREEGERKRSKSTKKKSSSKGAAKTAAKEAAASTAEAGFSSKDMEHLFDSTDINEEVIAKRVQMVVERRGRRGVDRMEQMRILKKLAELAETVSPQSHLEVLGHLISAEFDTTSGVFTSLPLHIWMETFAAVKLLLSIMQQHSGAYLVPLAGLADSSTPEEIQQISASILTSFVERLDDDLMKSLQSTDIHSDEYKERLGKSIDILALLWRTFCFLDERGFKTQAATVALKVNEHMHYKPDAIAIKMWDVLRKELPEELCVDLPGPNLAPTAFIEKLTRYVFTHYEAGKENHSEE</sequence>
<feature type="region of interest" description="Disordered" evidence="4">
    <location>
        <begin position="160"/>
        <end position="282"/>
    </location>
</feature>
<evidence type="ECO:0000256" key="4">
    <source>
        <dbReference type="SAM" id="MobiDB-lite"/>
    </source>
</evidence>
<reference evidence="6" key="2">
    <citation type="submission" date="2013-10" db="EMBL/GenBank/DDBJ databases">
        <authorList>
            <person name="Aslett M."/>
        </authorList>
    </citation>
    <scope>NUCLEOTIDE SEQUENCE</scope>
    <source>
        <strain evidence="6">Houghton</strain>
    </source>
</reference>
<feature type="compositionally biased region" description="Basic residues" evidence="4">
    <location>
        <begin position="261"/>
        <end position="271"/>
    </location>
</feature>
<reference evidence="6" key="1">
    <citation type="submission" date="2013-10" db="EMBL/GenBank/DDBJ databases">
        <title>Genomic analysis of the causative agents of coccidiosis in chickens.</title>
        <authorList>
            <person name="Reid A.J."/>
            <person name="Blake D."/>
            <person name="Billington K."/>
            <person name="Browne H."/>
            <person name="Dunn M."/>
            <person name="Hung S."/>
            <person name="Kawahara F."/>
            <person name="Miranda-Saavedra D."/>
            <person name="Mourier T."/>
            <person name="Nagra H."/>
            <person name="Otto T.D."/>
            <person name="Rawlings N."/>
            <person name="Sanchez A."/>
            <person name="Sanders M."/>
            <person name="Subramaniam C."/>
            <person name="Tay Y."/>
            <person name="Dear P."/>
            <person name="Doerig C."/>
            <person name="Gruber A."/>
            <person name="Parkinson J."/>
            <person name="Shirley M."/>
            <person name="Wan K.L."/>
            <person name="Berriman M."/>
            <person name="Tomley F."/>
            <person name="Pain A."/>
        </authorList>
    </citation>
    <scope>NUCLEOTIDE SEQUENCE</scope>
    <source>
        <strain evidence="6">Houghton</strain>
    </source>
</reference>
<evidence type="ECO:0000259" key="5">
    <source>
        <dbReference type="Pfam" id="PF05470"/>
    </source>
</evidence>
<feature type="compositionally biased region" description="Acidic residues" evidence="4">
    <location>
        <begin position="13"/>
        <end position="25"/>
    </location>
</feature>
<feature type="compositionally biased region" description="Basic and acidic residues" evidence="4">
    <location>
        <begin position="212"/>
        <end position="221"/>
    </location>
</feature>
<dbReference type="Proteomes" id="UP000018050">
    <property type="component" value="Unassembled WGS sequence"/>
</dbReference>
<dbReference type="OrthoDB" id="29647at2759"/>
<evidence type="ECO:0000256" key="1">
    <source>
        <dbReference type="ARBA" id="ARBA00022490"/>
    </source>
</evidence>
<dbReference type="PANTHER" id="PTHR13937:SF0">
    <property type="entry name" value="EUKARYOTIC TRANSLATION INITIATION FACTOR 3 SUBUNIT C-RELATED"/>
    <property type="match status" value="1"/>
</dbReference>